<dbReference type="Pfam" id="PF00149">
    <property type="entry name" value="Metallophos"/>
    <property type="match status" value="1"/>
</dbReference>
<evidence type="ECO:0000256" key="5">
    <source>
        <dbReference type="ARBA" id="ARBA00022839"/>
    </source>
</evidence>
<dbReference type="InterPro" id="IPR004843">
    <property type="entry name" value="Calcineurin-like_PHP"/>
</dbReference>
<feature type="domain" description="Calcineurin-like phosphoesterase" evidence="6">
    <location>
        <begin position="5"/>
        <end position="198"/>
    </location>
</feature>
<dbReference type="PANTHER" id="PTHR30337">
    <property type="entry name" value="COMPONENT OF ATP-DEPENDENT DSDNA EXONUCLEASE"/>
    <property type="match status" value="1"/>
</dbReference>
<accession>A0A0Q0YVI8</accession>
<proteinExistence type="inferred from homology"/>
<dbReference type="SUPFAM" id="SSF56300">
    <property type="entry name" value="Metallo-dependent phosphatases"/>
    <property type="match status" value="1"/>
</dbReference>
<comment type="similarity">
    <text evidence="1">Belongs to the SbcD family.</text>
</comment>
<dbReference type="OrthoDB" id="9773856at2"/>
<dbReference type="InterPro" id="IPR014577">
    <property type="entry name" value="UCP033093_metalloPase"/>
</dbReference>
<evidence type="ECO:0000313" key="8">
    <source>
        <dbReference type="Proteomes" id="UP000050488"/>
    </source>
</evidence>
<dbReference type="InterPro" id="IPR050535">
    <property type="entry name" value="DNA_Repair-Maintenance_Comp"/>
</dbReference>
<organism evidence="7 8">
    <name type="scientific">Corynebacterium lowii</name>
    <dbReference type="NCBI Taxonomy" id="1544413"/>
    <lineage>
        <taxon>Bacteria</taxon>
        <taxon>Bacillati</taxon>
        <taxon>Actinomycetota</taxon>
        <taxon>Actinomycetes</taxon>
        <taxon>Mycobacteriales</taxon>
        <taxon>Corynebacteriaceae</taxon>
        <taxon>Corynebacterium</taxon>
    </lineage>
</organism>
<dbReference type="InterPro" id="IPR029052">
    <property type="entry name" value="Metallo-depent_PP-like"/>
</dbReference>
<dbReference type="RefSeq" id="WP_055177777.1">
    <property type="nucleotide sequence ID" value="NZ_JAUSQY010000001.1"/>
</dbReference>
<gene>
    <name evidence="7" type="primary">yhaO</name>
    <name evidence="7" type="ORF">Clow_01254</name>
</gene>
<reference evidence="7 8" key="1">
    <citation type="submission" date="2015-10" db="EMBL/GenBank/DDBJ databases">
        <title>Corynebacteirum lowii and Corynebacterium oculi species nova, derived from human clinical disease and and emended description of Corynebacterium mastiditis.</title>
        <authorList>
            <person name="Bernard K."/>
            <person name="Pacheco A.L."/>
            <person name="Mcdougall C."/>
            <person name="Burtx T."/>
            <person name="Weibe D."/>
            <person name="Tyler S."/>
            <person name="Olson A.B."/>
            <person name="Cnockaert M."/>
            <person name="Eguchi H."/>
            <person name="Kuwahara T."/>
            <person name="Nakayama-Imaohji H."/>
            <person name="Boudewijins M."/>
            <person name="Van Hoecke F."/>
            <person name="Bernier A.-M."/>
            <person name="Vandamme P."/>
        </authorList>
    </citation>
    <scope>NUCLEOTIDE SEQUENCE [LARGE SCALE GENOMIC DNA]</scope>
    <source>
        <strain evidence="7 8">NML 130206</strain>
    </source>
</reference>
<comment type="caution">
    <text evidence="7">The sequence shown here is derived from an EMBL/GenBank/DDBJ whole genome shotgun (WGS) entry which is preliminary data.</text>
</comment>
<dbReference type="Gene3D" id="3.60.21.10">
    <property type="match status" value="1"/>
</dbReference>
<keyword evidence="4" id="KW-0378">Hydrolase</keyword>
<evidence type="ECO:0000256" key="1">
    <source>
        <dbReference type="ARBA" id="ARBA00010555"/>
    </source>
</evidence>
<dbReference type="PIRSF" id="PIRSF033093">
    <property type="entry name" value="UCP_ML1119"/>
    <property type="match status" value="1"/>
</dbReference>
<protein>
    <recommendedName>
        <fullName evidence="2">Nuclease SbcCD subunit D</fullName>
    </recommendedName>
</protein>
<sequence>MTSTTFLHTSDFQWGMTRWFLDSDAQANFDAARLEAVRKIGEIARERGADFIVMAGDIFDHNSLSPRTQGRALEVLAGLGIPVLLLPGNHDPLTADSPFYAAEDIEGVHILRDEEPIALREGLEVVGAPLKSKQAHTDLVAQALRGLEPTAGIRIAVGHGQVEGRSGEADPALIDLTKVESALDEGVIDYLALGDTHSTMQVGGSGRVWFSGAPETTDFHDYYLGKDGGEVDSGNVLCVTVEKTRPTDAQVSVEKIPVGRWLFEALDAEVNSLEEVEDFLATLEAYPDKECTVVKYSLRGTLSLEAMRALEVGLERWEPIFAALYERSSKMDLHLAPSAEEIEHTNITGFAAAALRELMEADNTDAVNLLLRLNAGIPGATRKEKSRA</sequence>
<evidence type="ECO:0000313" key="7">
    <source>
        <dbReference type="EMBL" id="KQB86335.1"/>
    </source>
</evidence>
<dbReference type="InterPro" id="IPR041796">
    <property type="entry name" value="Mre11_N"/>
</dbReference>
<dbReference type="PANTHER" id="PTHR30337:SF0">
    <property type="entry name" value="NUCLEASE SBCCD SUBUNIT D"/>
    <property type="match status" value="1"/>
</dbReference>
<keyword evidence="3" id="KW-0540">Nuclease</keyword>
<evidence type="ECO:0000256" key="4">
    <source>
        <dbReference type="ARBA" id="ARBA00022801"/>
    </source>
</evidence>
<dbReference type="STRING" id="1544413.Clow_01254"/>
<evidence type="ECO:0000259" key="6">
    <source>
        <dbReference type="Pfam" id="PF00149"/>
    </source>
</evidence>
<dbReference type="EMBL" id="LKEV01000003">
    <property type="protein sequence ID" value="KQB86335.1"/>
    <property type="molecule type" value="Genomic_DNA"/>
</dbReference>
<evidence type="ECO:0000256" key="2">
    <source>
        <dbReference type="ARBA" id="ARBA00013365"/>
    </source>
</evidence>
<name>A0A0Q0YVI8_9CORY</name>
<dbReference type="AlphaFoldDB" id="A0A0Q0YVI8"/>
<dbReference type="PATRIC" id="fig|1544413.3.peg.1263"/>
<dbReference type="CDD" id="cd00840">
    <property type="entry name" value="MPP_Mre11_N"/>
    <property type="match status" value="1"/>
</dbReference>
<evidence type="ECO:0000256" key="3">
    <source>
        <dbReference type="ARBA" id="ARBA00022722"/>
    </source>
</evidence>
<dbReference type="Proteomes" id="UP000050488">
    <property type="component" value="Unassembled WGS sequence"/>
</dbReference>
<keyword evidence="5" id="KW-0269">Exonuclease</keyword>
<dbReference type="GO" id="GO:0004527">
    <property type="term" value="F:exonuclease activity"/>
    <property type="evidence" value="ECO:0007669"/>
    <property type="project" value="UniProtKB-KW"/>
</dbReference>
<keyword evidence="8" id="KW-1185">Reference proteome</keyword>